<evidence type="ECO:0000313" key="1">
    <source>
        <dbReference type="EMBL" id="MFK4751568.1"/>
    </source>
</evidence>
<dbReference type="Proteomes" id="UP001620597">
    <property type="component" value="Unassembled WGS sequence"/>
</dbReference>
<gene>
    <name evidence="1" type="ORF">WG929_04000</name>
</gene>
<name>A0ABW8NF37_9GAMM</name>
<sequence length="47" mass="5143">GAGRRLSELRSGIGGLFLERRSRPGSPRTVKMSKTRYPVDCNAAPLK</sequence>
<feature type="non-terminal residue" evidence="1">
    <location>
        <position position="1"/>
    </location>
</feature>
<reference evidence="1 2" key="1">
    <citation type="submission" date="2024-03" db="EMBL/GenBank/DDBJ databases">
        <title>High-quality draft genome sequence of Oceanobacter sp. wDCs-4.</title>
        <authorList>
            <person name="Dong C."/>
        </authorList>
    </citation>
    <scope>NUCLEOTIDE SEQUENCE [LARGE SCALE GENOMIC DNA]</scope>
    <source>
        <strain evidence="2">wDCs-4</strain>
    </source>
</reference>
<organism evidence="1 2">
    <name type="scientific">Oceanobacter antarcticus</name>
    <dbReference type="NCBI Taxonomy" id="3133425"/>
    <lineage>
        <taxon>Bacteria</taxon>
        <taxon>Pseudomonadati</taxon>
        <taxon>Pseudomonadota</taxon>
        <taxon>Gammaproteobacteria</taxon>
        <taxon>Oceanospirillales</taxon>
        <taxon>Oceanospirillaceae</taxon>
        <taxon>Oceanobacter</taxon>
    </lineage>
</organism>
<comment type="caution">
    <text evidence="1">The sequence shown here is derived from an EMBL/GenBank/DDBJ whole genome shotgun (WGS) entry which is preliminary data.</text>
</comment>
<dbReference type="EMBL" id="JBBKTX010000003">
    <property type="protein sequence ID" value="MFK4751568.1"/>
    <property type="molecule type" value="Genomic_DNA"/>
</dbReference>
<accession>A0ABW8NF37</accession>
<keyword evidence="2" id="KW-1185">Reference proteome</keyword>
<protein>
    <submittedName>
        <fullName evidence="1">IS4 family transposase</fullName>
    </submittedName>
</protein>
<evidence type="ECO:0000313" key="2">
    <source>
        <dbReference type="Proteomes" id="UP001620597"/>
    </source>
</evidence>
<proteinExistence type="predicted"/>